<gene>
    <name evidence="2" type="ORF">RMCB_5554</name>
</gene>
<dbReference type="Proteomes" id="UP000069620">
    <property type="component" value="Unassembled WGS sequence"/>
</dbReference>
<sequence length="107" mass="12211">MLAPQSDNEQVQGCGRTQETQAATQTKGQELLLRALTDRPDEEFLERTLVETIAGCEIERAQTVEFRRRHLRHVANHVANKESIRAESLKPDGQQLKRRCLGTECLR</sequence>
<reference evidence="3" key="1">
    <citation type="journal article" date="2016" name="Genome Announc.">
        <title>Draft Genome Sequences of Five Rapidly Growing Mycobacterium Species, M. thermoresistibile, M. fortuitum subsp. acetamidolyticum, M. canariasense, M. brisbanense, and M. novocastrense.</title>
        <authorList>
            <person name="Katahira K."/>
            <person name="Ogura Y."/>
            <person name="Gotoh Y."/>
            <person name="Hayashi T."/>
        </authorList>
    </citation>
    <scope>NUCLEOTIDE SEQUENCE [LARGE SCALE GENOMIC DNA]</scope>
    <source>
        <strain evidence="3">JCM15654</strain>
    </source>
</reference>
<reference evidence="3" key="2">
    <citation type="submission" date="2016-02" db="EMBL/GenBank/DDBJ databases">
        <title>Draft genome sequence of five rapidly growing Mycobacterium species.</title>
        <authorList>
            <person name="Katahira K."/>
            <person name="Gotou Y."/>
            <person name="Iida K."/>
            <person name="Ogura Y."/>
            <person name="Hayashi T."/>
        </authorList>
    </citation>
    <scope>NUCLEOTIDE SEQUENCE [LARGE SCALE GENOMIC DNA]</scope>
    <source>
        <strain evidence="3">JCM15654</strain>
    </source>
</reference>
<dbReference type="AlphaFoldDB" id="A0A117I7B8"/>
<accession>A0A117I7B8</accession>
<feature type="region of interest" description="Disordered" evidence="1">
    <location>
        <begin position="1"/>
        <end position="26"/>
    </location>
</feature>
<evidence type="ECO:0000313" key="2">
    <source>
        <dbReference type="EMBL" id="GAS91458.1"/>
    </source>
</evidence>
<proteinExistence type="predicted"/>
<keyword evidence="3" id="KW-1185">Reference proteome</keyword>
<dbReference type="STRING" id="146020.RMCB_5554"/>
<comment type="caution">
    <text evidence="2">The sequence shown here is derived from an EMBL/GenBank/DDBJ whole genome shotgun (WGS) entry which is preliminary data.</text>
</comment>
<evidence type="ECO:0000256" key="1">
    <source>
        <dbReference type="SAM" id="MobiDB-lite"/>
    </source>
</evidence>
<protein>
    <submittedName>
        <fullName evidence="2">Translation factor pelota</fullName>
    </submittedName>
</protein>
<dbReference type="EMBL" id="BCSX01000049">
    <property type="protein sequence ID" value="GAS91458.1"/>
    <property type="molecule type" value="Genomic_DNA"/>
</dbReference>
<organism evidence="2 3">
    <name type="scientific">Mycolicibacterium brisbanense</name>
    <dbReference type="NCBI Taxonomy" id="146020"/>
    <lineage>
        <taxon>Bacteria</taxon>
        <taxon>Bacillati</taxon>
        <taxon>Actinomycetota</taxon>
        <taxon>Actinomycetes</taxon>
        <taxon>Mycobacteriales</taxon>
        <taxon>Mycobacteriaceae</taxon>
        <taxon>Mycolicibacterium</taxon>
    </lineage>
</organism>
<evidence type="ECO:0000313" key="3">
    <source>
        <dbReference type="Proteomes" id="UP000069620"/>
    </source>
</evidence>
<name>A0A117I7B8_9MYCO</name>